<dbReference type="EMBL" id="CP021417">
    <property type="protein sequence ID" value="WCV10784.1"/>
    <property type="molecule type" value="Genomic_DNA"/>
</dbReference>
<reference evidence="1 2" key="4">
    <citation type="journal article" date="2020" name="PLoS ONE">
        <title>Taxonomic classification of strain PO100/5 shows a broader geographic distribution and genetic markers of the recently described Corynebacterium silvaticum.</title>
        <authorList>
            <person name="Viana M.V.C."/>
            <person name="Profeta R."/>
            <person name="da Silva A.L."/>
            <person name="Hurtado R."/>
            <person name="Cerqueira J.C."/>
            <person name="Ribeiro B.F.S."/>
            <person name="Almeida M.O."/>
            <person name="Morais-Rodrigues F."/>
            <person name="Soares S.C."/>
            <person name="Oliveira M."/>
            <person name="Tavares L."/>
            <person name="Figueiredo H."/>
            <person name="Wattam A.R."/>
            <person name="Barh D."/>
            <person name="Ghosh P."/>
            <person name="Silva A."/>
            <person name="Azevedo V."/>
        </authorList>
    </citation>
    <scope>NUCLEOTIDE SEQUENCE [LARGE SCALE GENOMIC DNA]</scope>
    <source>
        <strain evidence="1 2">PO100/5</strain>
    </source>
</reference>
<gene>
    <name evidence="1" type="ORF">CBE74_12465</name>
</gene>
<accession>A0ACD4PZ62</accession>
<reference evidence="1 2" key="1">
    <citation type="journal article" date="2014" name="BMC Vet. Res.">
        <title>First report of Corynebacterium pseudotuberculosis from caseous lymphadenitis lesions in Black Alentejano pig (Sus scrofa domesticus).</title>
        <authorList>
            <person name="Oliveira M."/>
            <person name="Barroco C."/>
            <person name="Mottola C."/>
            <person name="Santos R."/>
            <person name="Lemsaddek A."/>
            <person name="Tavares L."/>
            <person name="Semedo-Lemsaddek T."/>
        </authorList>
    </citation>
    <scope>NUCLEOTIDE SEQUENCE [LARGE SCALE GENOMIC DNA]</scope>
    <source>
        <strain evidence="1 2">PO100/5</strain>
    </source>
</reference>
<organism evidence="1 2">
    <name type="scientific">Corynebacterium silvaticum</name>
    <dbReference type="NCBI Taxonomy" id="2320431"/>
    <lineage>
        <taxon>Bacteria</taxon>
        <taxon>Bacillati</taxon>
        <taxon>Actinomycetota</taxon>
        <taxon>Actinomycetes</taxon>
        <taxon>Mycobacteriales</taxon>
        <taxon>Corynebacteriaceae</taxon>
        <taxon>Corynebacterium</taxon>
    </lineage>
</organism>
<proteinExistence type="predicted"/>
<protein>
    <submittedName>
        <fullName evidence="1">Uncharacterized protein</fullName>
    </submittedName>
</protein>
<dbReference type="Proteomes" id="UP000195652">
    <property type="component" value="Chromosome"/>
</dbReference>
<evidence type="ECO:0000313" key="2">
    <source>
        <dbReference type="Proteomes" id="UP000195652"/>
    </source>
</evidence>
<keyword evidence="2" id="KW-1185">Reference proteome</keyword>
<reference evidence="1 2" key="2">
    <citation type="journal article" date="2020" name="Antonie Van Leeuwenhoek">
        <title>Phylogenomic characterisation of a novel corynebacterial species pathogenic to animals.</title>
        <authorList>
            <person name="Moller J."/>
            <person name="Musella L."/>
            <person name="Melnikov V."/>
            <person name="Geissdorfer W."/>
            <person name="Burkovski A."/>
            <person name="Sangal V."/>
        </authorList>
    </citation>
    <scope>NUCLEOTIDE SEQUENCE [LARGE SCALE GENOMIC DNA]</scope>
    <source>
        <strain evidence="1 2">PO100/5</strain>
    </source>
</reference>
<sequence length="103" mass="10969">MLSIKRVLAPVLTIALLTTASPVAQAQQQENATTTISTSTTLEGGRTFTRSITVAAPQETPQVESNKTVTVNPGDTINVKLELKVSNNGNNGFTDFMEHLSPN</sequence>
<name>A0ACD4PZ62_9CORY</name>
<evidence type="ECO:0000313" key="1">
    <source>
        <dbReference type="EMBL" id="WCV10784.1"/>
    </source>
</evidence>
<reference evidence="1 2" key="3">
    <citation type="journal article" date="2020" name="Int. J. Syst. Evol. Microbiol.">
        <title>Corynebacterium silvaticum sp. nov., a unique group of NTTB corynebacteria in wild boar and roe deer.</title>
        <authorList>
            <person name="Dangel A."/>
            <person name="Berger A."/>
            <person name="Rau J."/>
            <person name="Eisenberg T."/>
            <person name="Kampfer P."/>
            <person name="Margos G."/>
            <person name="Contzen M."/>
            <person name="Busse H.J."/>
            <person name="Konrad R."/>
            <person name="Peters M."/>
            <person name="Sting R."/>
            <person name="Sing A."/>
        </authorList>
    </citation>
    <scope>NUCLEOTIDE SEQUENCE [LARGE SCALE GENOMIC DNA]</scope>
    <source>
        <strain evidence="1 2">PO100/5</strain>
    </source>
</reference>